<gene>
    <name evidence="2" type="ORF">CHH28_07040</name>
</gene>
<dbReference type="Proteomes" id="UP000202440">
    <property type="component" value="Chromosome"/>
</dbReference>
<dbReference type="KEGG" id="bsan:CHH28_07040"/>
<organism evidence="2 3">
    <name type="scientific">Bacterioplanes sanyensis</name>
    <dbReference type="NCBI Taxonomy" id="1249553"/>
    <lineage>
        <taxon>Bacteria</taxon>
        <taxon>Pseudomonadati</taxon>
        <taxon>Pseudomonadota</taxon>
        <taxon>Gammaproteobacteria</taxon>
        <taxon>Oceanospirillales</taxon>
        <taxon>Oceanospirillaceae</taxon>
        <taxon>Bacterioplanes</taxon>
    </lineage>
</organism>
<keyword evidence="1" id="KW-0732">Signal</keyword>
<keyword evidence="3" id="KW-1185">Reference proteome</keyword>
<reference evidence="2 3" key="1">
    <citation type="submission" date="2017-07" db="EMBL/GenBank/DDBJ databases">
        <title>Annotated genome sequence of Bacterioplanes sanyensis isolated from Red Sea.</title>
        <authorList>
            <person name="Rehman Z.U."/>
        </authorList>
    </citation>
    <scope>NUCLEOTIDE SEQUENCE [LARGE SCALE GENOMIC DNA]</scope>
    <source>
        <strain evidence="2 3">NV9</strain>
    </source>
</reference>
<dbReference type="AlphaFoldDB" id="A0A222FIG5"/>
<dbReference type="RefSeq" id="WP_094059636.1">
    <property type="nucleotide sequence ID" value="NZ_CP022530.1"/>
</dbReference>
<evidence type="ECO:0000313" key="3">
    <source>
        <dbReference type="Proteomes" id="UP000202440"/>
    </source>
</evidence>
<protein>
    <submittedName>
        <fullName evidence="2">Uncharacterized protein</fullName>
    </submittedName>
</protein>
<feature type="chain" id="PRO_5012623572" evidence="1">
    <location>
        <begin position="18"/>
        <end position="143"/>
    </location>
</feature>
<name>A0A222FIG5_9GAMM</name>
<dbReference type="OrthoDB" id="7543403at2"/>
<proteinExistence type="predicted"/>
<accession>A0A222FIG5</accession>
<dbReference type="EMBL" id="CP022530">
    <property type="protein sequence ID" value="ASP38442.1"/>
    <property type="molecule type" value="Genomic_DNA"/>
</dbReference>
<sequence length="143" mass="15793">MKLTIALLLIFPATTTAEILLQGTGNVAGAEVEMHLNTTESEGITGHYFYTRTSEPIALVGQLNDGELTLKTVGNEHIKETFVGSVQFSSGEISWLQGRWYGEHLMHGSQATGYPFHINGRTGPLDDKVITCDEMQRLHSRFL</sequence>
<feature type="signal peptide" evidence="1">
    <location>
        <begin position="1"/>
        <end position="17"/>
    </location>
</feature>
<evidence type="ECO:0000256" key="1">
    <source>
        <dbReference type="SAM" id="SignalP"/>
    </source>
</evidence>
<evidence type="ECO:0000313" key="2">
    <source>
        <dbReference type="EMBL" id="ASP38442.1"/>
    </source>
</evidence>